<organism evidence="7 8">
    <name type="scientific">Lithospermum erythrorhizon</name>
    <name type="common">Purple gromwell</name>
    <name type="synonym">Lithospermum officinale var. erythrorhizon</name>
    <dbReference type="NCBI Taxonomy" id="34254"/>
    <lineage>
        <taxon>Eukaryota</taxon>
        <taxon>Viridiplantae</taxon>
        <taxon>Streptophyta</taxon>
        <taxon>Embryophyta</taxon>
        <taxon>Tracheophyta</taxon>
        <taxon>Spermatophyta</taxon>
        <taxon>Magnoliopsida</taxon>
        <taxon>eudicotyledons</taxon>
        <taxon>Gunneridae</taxon>
        <taxon>Pentapetalae</taxon>
        <taxon>asterids</taxon>
        <taxon>lamiids</taxon>
        <taxon>Boraginales</taxon>
        <taxon>Boraginaceae</taxon>
        <taxon>Boraginoideae</taxon>
        <taxon>Lithospermeae</taxon>
        <taxon>Lithospermum</taxon>
    </lineage>
</organism>
<name>A0AAV3QGD8_LITER</name>
<dbReference type="Pfam" id="PF14844">
    <property type="entry name" value="PH_BEACH"/>
    <property type="match status" value="1"/>
</dbReference>
<dbReference type="InterPro" id="IPR031570">
    <property type="entry name" value="NBEA/BDCP_DUF4704"/>
</dbReference>
<dbReference type="InterPro" id="IPR046851">
    <property type="entry name" value="NBCH_WD40"/>
</dbReference>
<keyword evidence="2" id="KW-0677">Repeat</keyword>
<feature type="compositionally biased region" description="Basic and acidic residues" evidence="4">
    <location>
        <begin position="7"/>
        <end position="22"/>
    </location>
</feature>
<dbReference type="Pfam" id="PF20426">
    <property type="entry name" value="NBCH_WD40"/>
    <property type="match status" value="1"/>
</dbReference>
<dbReference type="Pfam" id="PF15787">
    <property type="entry name" value="DUF4704"/>
    <property type="match status" value="2"/>
</dbReference>
<dbReference type="PROSITE" id="PS51783">
    <property type="entry name" value="PH_BEACH"/>
    <property type="match status" value="1"/>
</dbReference>
<dbReference type="PANTHER" id="PTHR13743:SF157">
    <property type="entry name" value="BEACH DOMAIN-CONTAINING PROTEIN C2"/>
    <property type="match status" value="1"/>
</dbReference>
<dbReference type="SUPFAM" id="SSF50729">
    <property type="entry name" value="PH domain-like"/>
    <property type="match status" value="1"/>
</dbReference>
<feature type="compositionally biased region" description="Low complexity" evidence="4">
    <location>
        <begin position="23"/>
        <end position="34"/>
    </location>
</feature>
<feature type="compositionally biased region" description="Low complexity" evidence="4">
    <location>
        <begin position="61"/>
        <end position="74"/>
    </location>
</feature>
<sequence length="2711" mass="301051">MEEVESKDDGENQGHPDSEERISNSSCGLSTSNSPTGSNFNHDHQLSSPGRRGTSFNTDQLLTSSNVNSSLNSSRPEKLGTNPVSSNASPELLHIVDSAIMGNFTNLEKLKKIVSGIERLGDGDDAKTISFLIIESLFVTMGGVEVFQGYEDKNPPSVMLNSKAAIVAGELIPSLQCAGDDIHYMSPRTLMVKGLLGILRASARNRAMCSTAGLLIVLLRAAERVFVRDNVSVDPVEWNGTPLCHCIQLLAEHSLSVNDLHMWFEVITKTLTTPWAKCLMYSLEKAMRGKECRGPACTFEFDGDSSGLLSPEEKCWPFNNGYAFATWIYVESFTAITTVESTIDMPRLFSFRSTDNQGMEAYFHAQYLVIEYTSGKGKKSSFQFTHAFKPQHWYFIGLEHTGKQGLLGKVETNINLYIDGSLSESHPFDFLRISKPLSFCCIGTNPPPISAGSQHRHRRCSLFAETGPIYIFQEPIGSDKMERLAFRGGDFFPSVTDVLGSAWLTKNDHVKGIAEDSVLLDTEIAGCLHLLYHPYLLTGQNCLDASPTSASGEHRKIAKVIGQVHVARRMRPLESLWAIADGGPMSLLPLLVNNVYDNTLEPKQGDTHLSLATFTLAAPIIRILTMASRYHGNNEELLHRRGPEVLSRVLSFLMQSMSSIDVKKNDEAKDEELVAAIVSLCQSQKYSDDLKVQLFRFLLLDLKMWSPCSYGLQKKVLSSLADMVFTEASVMRNANAIQMLLDGCRKCYWTIHEAESADSLIINKEKHPVGEVNALVEEILVVVELLILAAPPSLANDDICCLLGFMVDCPQPHQVTRTLHLLYRLVVQPNSSRSRTFAEAFISCGGVEMILVLLQREAKIEDCEEPDPSLKDDEFCTTNDKDEDNSGMGFESSSLDEISDSVRISNPQSYDINNGGVSRMSFSTMDRMSSVSEFHFVKNLGGITLSISAENARNNVYNADRKDGIVVGIINLLGALVSYGHLHFGQDAPTDITNSIFGVIEEGGSMFDDKLSLALFSLQKAFQAAPNRLMTKSVYTALLTASVNESSLDEDPNFYDCGHRFEHLHLLRVLLHSLPYASTAFQMRALQDLLVLACSHPDNKSTLTKMDDWPEWILEIFISNYETSGSGKTNSTGLQEVEDFIHNFLLVILEHSMYRKDGWQDIEAIIHCVEWLSMVGGSSTGTQRIRREESLPIFKRKLLGGLLDFTTRELHEQTRVIANAIASTVSCGLPPRDANAKAENASELLVSLVENAVVLLMLVEDHLRLQSKLHCTSRFSSGSVSPLLAAFPFGIHSSSTPKGEAPDIGVDSKSSSTDTRGLPLDTVPSMVDASGELSPSAVEKLAAASAAEPYESVNFAFASYGSCTKDLANGWKYRSRLWYGVGLSSDTSEFGGGGGGWESWKSSVEKDSDGNWIELPLLKKGLTMLQALLLEQSLPSSLYQLLDSDQPFLCILRMVLVSLREEDDGKENMLKKNENLNDGSSEDPQSMLLWSVLSPVLNMPTSESKRQRVLVASCILYSEVYHAVGKDKKPLRKQYLEVILPPFVAMLRRWRPLLAGIPELANADGLNPLVSDDRALDSNIFPIEAALAMISPEWAAAFASPPAAMALAMIAAGTAGGETRVPSSTVQLRRDSSLLERKTIKLHTFSSFQKPLEATNNISPASPRDKAMAKASALAAARDLERNAKVGSGRGLSAVAMATSAQRRSKTDTVRVKRWNLFEAMRTAWTECLQSVDSKSVYGTGFNGLSLKFIAVFVGSLALARNMQRSEVDRRIQVDLLDRCHFYTGLHEWRKLVHCLIETKRLFSPFSNRFYEPPDVSWKLDSTESSERMRRCFRRNHQDTAHLGADKSNKYRAEQMQGKKYNVLSPLEVLNLAAKAVSMDVVNDEDIYENNASLKGPSNDVEQEEKDHEERIFLEIPSTIVRPSKILRGTLQITSRRLHFIVDNVAKNISGDGSDNIEGDEVVGKFKTWSLSSLHQIYSRRYFLRRSALELFMVDRSNIFVDFGSIEGRQNAYRALVQAHPPNINNIYLETQKPEQLFQKTQLMERWARREMTNFEYLMQLNTIAGRSYNDITQYPVFPWILSDYKSSTLDLSDPCSYRDLSKPIGALNSDRLKEFQERYSSFSDPTIPKFLYSSHYSNPKTVLYYLGRVEPFFTLYINSQGGENDHADTLFSDVGATWNGVLEDMNDIKELVPELFYLPEMLTNKSLADIDSIRLPPWADNSIDFVQKHRMALESEHVSAHLHEWIDLVFGYKQQGEEAILADNVFPYITYEQTINIDKVSDPVQQQAIQDQIAYFGQTPSQLLTVPHMKRMPHCYENTIFRNPKLVKSYAIPHPEHCNLPAAALRVLADALVIVDVNGPAVHIGQYKRQQNTTDDQGTPFLFERTKESENIGGTLVWNFKGSSSSGTDEWLSPQALTFHASGNRSSSIVSITRDKEIITGGHADNSIKLISIDGEKTVEIAKGHCAPVSCLALSPDDCYLITGSHDATVLLWRLQKCKKHRIEGPIQVLRGHMGKVTSCCINSDIGVVVSCSGSSDVLLHSVRKGRLIRRLSGIEANAVCLSPDGVIVLWDKSHSAISSFTLNGVFIARAYLPLTSCITCIEVSADGRSVLIALKASPNDKLKLGRLGNDIENVPEETIAGNRLEIALPSICLFDLYTLKMFHSFKLEEGQDITALALNDNNTNLLVSTKDKQLIVFTDPTLTSEAAEE</sequence>
<feature type="region of interest" description="Disordered" evidence="4">
    <location>
        <begin position="1"/>
        <end position="88"/>
    </location>
</feature>
<gene>
    <name evidence="7" type="ORF">LIER_17593</name>
</gene>
<feature type="repeat" description="WD" evidence="3">
    <location>
        <begin position="2463"/>
        <end position="2497"/>
    </location>
</feature>
<keyword evidence="8" id="KW-1185">Reference proteome</keyword>
<dbReference type="PANTHER" id="PTHR13743">
    <property type="entry name" value="BEIGE/BEACH-RELATED"/>
    <property type="match status" value="1"/>
</dbReference>
<dbReference type="InterPro" id="IPR036372">
    <property type="entry name" value="BEACH_dom_sf"/>
</dbReference>
<proteinExistence type="predicted"/>
<dbReference type="SMART" id="SM00320">
    <property type="entry name" value="WD40"/>
    <property type="match status" value="4"/>
</dbReference>
<dbReference type="Gene3D" id="2.130.10.10">
    <property type="entry name" value="YVTN repeat-like/Quinoprotein amine dehydrogenase"/>
    <property type="match status" value="1"/>
</dbReference>
<dbReference type="InterPro" id="IPR013320">
    <property type="entry name" value="ConA-like_dom_sf"/>
</dbReference>
<dbReference type="PROSITE" id="PS50082">
    <property type="entry name" value="WD_REPEATS_2"/>
    <property type="match status" value="1"/>
</dbReference>
<feature type="region of interest" description="Disordered" evidence="4">
    <location>
        <begin position="864"/>
        <end position="892"/>
    </location>
</feature>
<feature type="domain" description="BEACH" evidence="5">
    <location>
        <begin position="2032"/>
        <end position="2312"/>
    </location>
</feature>
<dbReference type="PROSITE" id="PS50294">
    <property type="entry name" value="WD_REPEATS_REGION"/>
    <property type="match status" value="1"/>
</dbReference>
<dbReference type="SUPFAM" id="SSF81837">
    <property type="entry name" value="BEACH domain"/>
    <property type="match status" value="1"/>
</dbReference>
<keyword evidence="1 3" id="KW-0853">WD repeat</keyword>
<comment type="caution">
    <text evidence="7">The sequence shown here is derived from an EMBL/GenBank/DDBJ whole genome shotgun (WGS) entry which is preliminary data.</text>
</comment>
<evidence type="ECO:0000256" key="3">
    <source>
        <dbReference type="PROSITE-ProRule" id="PRU00221"/>
    </source>
</evidence>
<evidence type="ECO:0000313" key="7">
    <source>
        <dbReference type="EMBL" id="GAA0161232.1"/>
    </source>
</evidence>
<evidence type="ECO:0000313" key="8">
    <source>
        <dbReference type="Proteomes" id="UP001454036"/>
    </source>
</evidence>
<dbReference type="Pfam" id="PF02138">
    <property type="entry name" value="Beach"/>
    <property type="match status" value="1"/>
</dbReference>
<dbReference type="CDD" id="cd01201">
    <property type="entry name" value="PH_BEACH"/>
    <property type="match status" value="1"/>
</dbReference>
<dbReference type="SMART" id="SM01026">
    <property type="entry name" value="Beach"/>
    <property type="match status" value="1"/>
</dbReference>
<evidence type="ECO:0000256" key="4">
    <source>
        <dbReference type="SAM" id="MobiDB-lite"/>
    </source>
</evidence>
<dbReference type="InterPro" id="IPR015943">
    <property type="entry name" value="WD40/YVTN_repeat-like_dom_sf"/>
</dbReference>
<dbReference type="InterPro" id="IPR001680">
    <property type="entry name" value="WD40_rpt"/>
</dbReference>
<dbReference type="Gene3D" id="2.30.29.30">
    <property type="entry name" value="Pleckstrin-homology domain (PH domain)/Phosphotyrosine-binding domain (PTB)"/>
    <property type="match status" value="1"/>
</dbReference>
<feature type="region of interest" description="Disordered" evidence="4">
    <location>
        <begin position="1296"/>
        <end position="1319"/>
    </location>
</feature>
<feature type="domain" description="BEACH-type PH" evidence="6">
    <location>
        <begin position="1907"/>
        <end position="2017"/>
    </location>
</feature>
<evidence type="ECO:0000256" key="1">
    <source>
        <dbReference type="ARBA" id="ARBA00022574"/>
    </source>
</evidence>
<dbReference type="InterPro" id="IPR000409">
    <property type="entry name" value="BEACH_dom"/>
</dbReference>
<evidence type="ECO:0000259" key="5">
    <source>
        <dbReference type="PROSITE" id="PS50197"/>
    </source>
</evidence>
<dbReference type="InterPro" id="IPR036322">
    <property type="entry name" value="WD40_repeat_dom_sf"/>
</dbReference>
<dbReference type="EMBL" id="BAABME010004120">
    <property type="protein sequence ID" value="GAA0161232.1"/>
    <property type="molecule type" value="Genomic_DNA"/>
</dbReference>
<dbReference type="PROSITE" id="PS50197">
    <property type="entry name" value="BEACH"/>
    <property type="match status" value="1"/>
</dbReference>
<evidence type="ECO:0000259" key="6">
    <source>
        <dbReference type="PROSITE" id="PS51783"/>
    </source>
</evidence>
<dbReference type="InterPro" id="IPR050865">
    <property type="entry name" value="BEACH_Domain"/>
</dbReference>
<evidence type="ECO:0000256" key="2">
    <source>
        <dbReference type="ARBA" id="ARBA00022737"/>
    </source>
</evidence>
<dbReference type="Gene3D" id="1.10.1540.10">
    <property type="entry name" value="BEACH domain"/>
    <property type="match status" value="1"/>
</dbReference>
<reference evidence="7 8" key="1">
    <citation type="submission" date="2024-01" db="EMBL/GenBank/DDBJ databases">
        <title>The complete chloroplast genome sequence of Lithospermum erythrorhizon: insights into the phylogenetic relationship among Boraginaceae species and the maternal lineages of purple gromwells.</title>
        <authorList>
            <person name="Okada T."/>
            <person name="Watanabe K."/>
        </authorList>
    </citation>
    <scope>NUCLEOTIDE SEQUENCE [LARGE SCALE GENOMIC DNA]</scope>
</reference>
<dbReference type="InterPro" id="IPR011993">
    <property type="entry name" value="PH-like_dom_sf"/>
</dbReference>
<protein>
    <submittedName>
        <fullName evidence="7">Scaffold/adaptor protein</fullName>
    </submittedName>
</protein>
<dbReference type="Proteomes" id="UP001454036">
    <property type="component" value="Unassembled WGS sequence"/>
</dbReference>
<dbReference type="SUPFAM" id="SSF49899">
    <property type="entry name" value="Concanavalin A-like lectins/glucanases"/>
    <property type="match status" value="1"/>
</dbReference>
<accession>A0AAV3QGD8</accession>
<dbReference type="CDD" id="cd06071">
    <property type="entry name" value="Beach"/>
    <property type="match status" value="1"/>
</dbReference>
<dbReference type="SUPFAM" id="SSF50978">
    <property type="entry name" value="WD40 repeat-like"/>
    <property type="match status" value="1"/>
</dbReference>
<dbReference type="InterPro" id="IPR023362">
    <property type="entry name" value="PH-BEACH_dom"/>
</dbReference>